<dbReference type="InParanoid" id="B3S9I8"/>
<proteinExistence type="predicted"/>
<accession>B3S9I8</accession>
<protein>
    <submittedName>
        <fullName evidence="1">Uncharacterized protein</fullName>
    </submittedName>
</protein>
<reference evidence="1 2" key="1">
    <citation type="journal article" date="2008" name="Nature">
        <title>The Trichoplax genome and the nature of placozoans.</title>
        <authorList>
            <person name="Srivastava M."/>
            <person name="Begovic E."/>
            <person name="Chapman J."/>
            <person name="Putnam N.H."/>
            <person name="Hellsten U."/>
            <person name="Kawashima T."/>
            <person name="Kuo A."/>
            <person name="Mitros T."/>
            <person name="Salamov A."/>
            <person name="Carpenter M.L."/>
            <person name="Signorovitch A.Y."/>
            <person name="Moreno M.A."/>
            <person name="Kamm K."/>
            <person name="Grimwood J."/>
            <person name="Schmutz J."/>
            <person name="Shapiro H."/>
            <person name="Grigoriev I.V."/>
            <person name="Buss L.W."/>
            <person name="Schierwater B."/>
            <person name="Dellaporta S.L."/>
            <person name="Rokhsar D.S."/>
        </authorList>
    </citation>
    <scope>NUCLEOTIDE SEQUENCE [LARGE SCALE GENOMIC DNA]</scope>
    <source>
        <strain evidence="1 2">Grell-BS-1999</strain>
    </source>
</reference>
<sequence length="133" mass="15013">MATVTSVTIQFLQMYYRRLIIGFQTGTYAIRYRYVNSTFITLDFGVVVPSSRESWSKVGVSPNQFYPTGDFTMEIVYELRGSSTPSSGGILIDDIEVTNSKEDTEVVTFNGSLLTTYNANDRFNKKSNMLQVI</sequence>
<keyword evidence="2" id="KW-1185">Reference proteome</keyword>
<dbReference type="AlphaFoldDB" id="B3S9I8"/>
<gene>
    <name evidence="1" type="ORF">TRIADDRAFT_60924</name>
</gene>
<dbReference type="HOGENOM" id="CLU_1909333_0_0_1"/>
<evidence type="ECO:0000313" key="1">
    <source>
        <dbReference type="EMBL" id="EDV20707.1"/>
    </source>
</evidence>
<dbReference type="RefSeq" id="XP_002116907.1">
    <property type="nucleotide sequence ID" value="XM_002116871.1"/>
</dbReference>
<dbReference type="GeneID" id="6758120"/>
<dbReference type="KEGG" id="tad:TRIADDRAFT_60924"/>
<organism evidence="1 2">
    <name type="scientific">Trichoplax adhaerens</name>
    <name type="common">Trichoplax reptans</name>
    <dbReference type="NCBI Taxonomy" id="10228"/>
    <lineage>
        <taxon>Eukaryota</taxon>
        <taxon>Metazoa</taxon>
        <taxon>Placozoa</taxon>
        <taxon>Uniplacotomia</taxon>
        <taxon>Trichoplacea</taxon>
        <taxon>Trichoplacidae</taxon>
        <taxon>Trichoplax</taxon>
    </lineage>
</organism>
<dbReference type="Proteomes" id="UP000009022">
    <property type="component" value="Unassembled WGS sequence"/>
</dbReference>
<dbReference type="EMBL" id="DS985258">
    <property type="protein sequence ID" value="EDV20707.1"/>
    <property type="molecule type" value="Genomic_DNA"/>
</dbReference>
<name>B3S9I8_TRIAD</name>
<evidence type="ECO:0000313" key="2">
    <source>
        <dbReference type="Proteomes" id="UP000009022"/>
    </source>
</evidence>
<dbReference type="CTD" id="6758120"/>